<dbReference type="Pfam" id="PF08246">
    <property type="entry name" value="Inhibitor_I29"/>
    <property type="match status" value="1"/>
</dbReference>
<dbReference type="GO" id="GO:0008234">
    <property type="term" value="F:cysteine-type peptidase activity"/>
    <property type="evidence" value="ECO:0007669"/>
    <property type="project" value="InterPro"/>
</dbReference>
<evidence type="ECO:0000313" key="6">
    <source>
        <dbReference type="Proteomes" id="UP000887568"/>
    </source>
</evidence>
<keyword evidence="6" id="KW-1185">Reference proteome</keyword>
<sequence>MDRTVVSWNVILIFFILVVVSSTFVSGLSPEEELFHSFIIKYGKTYRNGSTEYQKRFRNFKESLARHGQLNSYRTNPQDAFYGVTRFADLTQEEFASTLLGGRAGRRVALATRPNLRNLVEKPGPKEGIPKKFTLQGRNPPVLTAIKDQGSCGGCWAFSIVECLETQHAMDTGTLYDLSTQQVMDCNNVTSDHGCKGGSLCGTLAWLNSSKEKVVLDKNYPYKEKSETCNKAAASHGLVYLKNYTCQPYVGKEQEMVSLVYAHGPLLAAVDATSFQDYMGGIIQHHCTDTYDNHAVQIVGYDQTGPIPYYILRNSWGADWGLGGYLHIKIGGNLCGIARTVGSVDTN</sequence>
<evidence type="ECO:0000259" key="4">
    <source>
        <dbReference type="SMART" id="SM00848"/>
    </source>
</evidence>
<dbReference type="InterPro" id="IPR000668">
    <property type="entry name" value="Peptidase_C1A_C"/>
</dbReference>
<dbReference type="InterPro" id="IPR039417">
    <property type="entry name" value="Peptidase_C1A_papain-like"/>
</dbReference>
<dbReference type="OMA" id="QNGLCRY"/>
<dbReference type="InterPro" id="IPR013128">
    <property type="entry name" value="Peptidase_C1A"/>
</dbReference>
<dbReference type="SUPFAM" id="SSF54001">
    <property type="entry name" value="Cysteine proteinases"/>
    <property type="match status" value="1"/>
</dbReference>
<dbReference type="EnsemblMetazoa" id="XM_038199709.1">
    <property type="protein sequence ID" value="XP_038055637.1"/>
    <property type="gene ID" value="LOC119727696"/>
</dbReference>
<dbReference type="InterPro" id="IPR038765">
    <property type="entry name" value="Papain-like_cys_pep_sf"/>
</dbReference>
<feature type="chain" id="PRO_5037548321" description="Cathepsin O" evidence="2">
    <location>
        <begin position="28"/>
        <end position="347"/>
    </location>
</feature>
<dbReference type="AlphaFoldDB" id="A0A913ZVS6"/>
<comment type="similarity">
    <text evidence="1">Belongs to the peptidase C1 family.</text>
</comment>
<feature type="signal peptide" evidence="2">
    <location>
        <begin position="1"/>
        <end position="27"/>
    </location>
</feature>
<reference evidence="5" key="1">
    <citation type="submission" date="2022-11" db="UniProtKB">
        <authorList>
            <consortium name="EnsemblMetazoa"/>
        </authorList>
    </citation>
    <scope>IDENTIFICATION</scope>
</reference>
<evidence type="ECO:0000259" key="3">
    <source>
        <dbReference type="SMART" id="SM00645"/>
    </source>
</evidence>
<evidence type="ECO:0008006" key="7">
    <source>
        <dbReference type="Google" id="ProtNLM"/>
    </source>
</evidence>
<dbReference type="SMART" id="SM00645">
    <property type="entry name" value="Pept_C1"/>
    <property type="match status" value="1"/>
</dbReference>
<feature type="domain" description="Peptidase C1A papain C-terminal" evidence="3">
    <location>
        <begin position="129"/>
        <end position="346"/>
    </location>
</feature>
<evidence type="ECO:0000313" key="5">
    <source>
        <dbReference type="EnsemblMetazoa" id="XP_038055637.1"/>
    </source>
</evidence>
<feature type="domain" description="Cathepsin propeptide inhibitor" evidence="4">
    <location>
        <begin position="35"/>
        <end position="95"/>
    </location>
</feature>
<name>A0A913ZVS6_PATMI</name>
<evidence type="ECO:0000256" key="2">
    <source>
        <dbReference type="SAM" id="SignalP"/>
    </source>
</evidence>
<organism evidence="5 6">
    <name type="scientific">Patiria miniata</name>
    <name type="common">Bat star</name>
    <name type="synonym">Asterina miniata</name>
    <dbReference type="NCBI Taxonomy" id="46514"/>
    <lineage>
        <taxon>Eukaryota</taxon>
        <taxon>Metazoa</taxon>
        <taxon>Echinodermata</taxon>
        <taxon>Eleutherozoa</taxon>
        <taxon>Asterozoa</taxon>
        <taxon>Asteroidea</taxon>
        <taxon>Valvatacea</taxon>
        <taxon>Valvatida</taxon>
        <taxon>Asterinidae</taxon>
        <taxon>Patiria</taxon>
    </lineage>
</organism>
<dbReference type="Proteomes" id="UP000887568">
    <property type="component" value="Unplaced"/>
</dbReference>
<dbReference type="OrthoDB" id="498368at2759"/>
<dbReference type="CTD" id="1519"/>
<proteinExistence type="inferred from homology"/>
<protein>
    <recommendedName>
        <fullName evidence="7">Cathepsin O</fullName>
    </recommendedName>
</protein>
<dbReference type="PRINTS" id="PR00705">
    <property type="entry name" value="PAPAIN"/>
</dbReference>
<accession>A0A913ZVS6</accession>
<dbReference type="Pfam" id="PF00112">
    <property type="entry name" value="Peptidase_C1"/>
    <property type="match status" value="1"/>
</dbReference>
<dbReference type="GeneID" id="119727696"/>
<dbReference type="CDD" id="cd02248">
    <property type="entry name" value="Peptidase_C1A"/>
    <property type="match status" value="1"/>
</dbReference>
<dbReference type="RefSeq" id="XP_038055637.1">
    <property type="nucleotide sequence ID" value="XM_038199709.1"/>
</dbReference>
<evidence type="ECO:0000256" key="1">
    <source>
        <dbReference type="ARBA" id="ARBA00008455"/>
    </source>
</evidence>
<dbReference type="SMART" id="SM00848">
    <property type="entry name" value="Inhibitor_I29"/>
    <property type="match status" value="1"/>
</dbReference>
<dbReference type="InterPro" id="IPR013201">
    <property type="entry name" value="Prot_inhib_I29"/>
</dbReference>
<dbReference type="GO" id="GO:0006508">
    <property type="term" value="P:proteolysis"/>
    <property type="evidence" value="ECO:0007669"/>
    <property type="project" value="InterPro"/>
</dbReference>
<dbReference type="Gene3D" id="3.90.70.10">
    <property type="entry name" value="Cysteine proteinases"/>
    <property type="match status" value="1"/>
</dbReference>
<keyword evidence="2" id="KW-0732">Signal</keyword>
<dbReference type="PANTHER" id="PTHR12411">
    <property type="entry name" value="CYSTEINE PROTEASE FAMILY C1-RELATED"/>
    <property type="match status" value="1"/>
</dbReference>